<evidence type="ECO:0000313" key="1">
    <source>
        <dbReference type="EMBL" id="CAG9570252.1"/>
    </source>
</evidence>
<reference evidence="1" key="1">
    <citation type="submission" date="2021-09" db="EMBL/GenBank/DDBJ databases">
        <authorList>
            <person name="Martin H S."/>
        </authorList>
    </citation>
    <scope>NUCLEOTIDE SEQUENCE</scope>
</reference>
<sequence length="144" mass="16773">MFSVTWGRYDAVITQKWVVVLDPARMHACRAVLTGSAMHATDLIGFCDYTICNKALPFSPVQRRIPPPPPSPSRKYPHELRRYYICMYVRKVQTPKSNRIAKFRIDFVQATRTFYTRDPQLIWLPNHPSQKTCSNRMFHSPDNG</sequence>
<organism evidence="1 2">
    <name type="scientific">Danaus chrysippus</name>
    <name type="common">African queen</name>
    <dbReference type="NCBI Taxonomy" id="151541"/>
    <lineage>
        <taxon>Eukaryota</taxon>
        <taxon>Metazoa</taxon>
        <taxon>Ecdysozoa</taxon>
        <taxon>Arthropoda</taxon>
        <taxon>Hexapoda</taxon>
        <taxon>Insecta</taxon>
        <taxon>Pterygota</taxon>
        <taxon>Neoptera</taxon>
        <taxon>Endopterygota</taxon>
        <taxon>Lepidoptera</taxon>
        <taxon>Glossata</taxon>
        <taxon>Ditrysia</taxon>
        <taxon>Papilionoidea</taxon>
        <taxon>Nymphalidae</taxon>
        <taxon>Danainae</taxon>
        <taxon>Danaini</taxon>
        <taxon>Danaina</taxon>
        <taxon>Danaus</taxon>
        <taxon>Anosia</taxon>
    </lineage>
</organism>
<name>A0A8J2W4M6_9NEOP</name>
<comment type="caution">
    <text evidence="1">The sequence shown here is derived from an EMBL/GenBank/DDBJ whole genome shotgun (WGS) entry which is preliminary data.</text>
</comment>
<dbReference type="EMBL" id="CAKASE010000065">
    <property type="protein sequence ID" value="CAG9570252.1"/>
    <property type="molecule type" value="Genomic_DNA"/>
</dbReference>
<keyword evidence="2" id="KW-1185">Reference proteome</keyword>
<evidence type="ECO:0000313" key="2">
    <source>
        <dbReference type="Proteomes" id="UP000789524"/>
    </source>
</evidence>
<accession>A0A8J2W4M6</accession>
<gene>
    <name evidence="1" type="ORF">DCHRY22_LOCUS9153</name>
</gene>
<dbReference type="AlphaFoldDB" id="A0A8J2W4M6"/>
<proteinExistence type="predicted"/>
<dbReference type="Proteomes" id="UP000789524">
    <property type="component" value="Unassembled WGS sequence"/>
</dbReference>
<protein>
    <submittedName>
        <fullName evidence="1">(African queen) hypothetical protein</fullName>
    </submittedName>
</protein>